<feature type="transmembrane region" description="Helical" evidence="7">
    <location>
        <begin position="420"/>
        <end position="444"/>
    </location>
</feature>
<feature type="transmembrane region" description="Helical" evidence="7">
    <location>
        <begin position="385"/>
        <end position="408"/>
    </location>
</feature>
<dbReference type="InterPro" id="IPR001279">
    <property type="entry name" value="Metallo-B-lactamas"/>
</dbReference>
<feature type="region of interest" description="Disordered" evidence="6">
    <location>
        <begin position="786"/>
        <end position="807"/>
    </location>
</feature>
<dbReference type="NCBIfam" id="TIGR00360">
    <property type="entry name" value="ComEC_N-term"/>
    <property type="match status" value="1"/>
</dbReference>
<dbReference type="Pfam" id="PF00753">
    <property type="entry name" value="Lactamase_B"/>
    <property type="match status" value="1"/>
</dbReference>
<proteinExistence type="predicted"/>
<dbReference type="CDD" id="cd07731">
    <property type="entry name" value="ComA-like_MBL-fold"/>
    <property type="match status" value="1"/>
</dbReference>
<dbReference type="EMBL" id="VFML01000002">
    <property type="protein sequence ID" value="TQI94189.1"/>
    <property type="molecule type" value="Genomic_DNA"/>
</dbReference>
<comment type="caution">
    <text evidence="9">The sequence shown here is derived from an EMBL/GenBank/DDBJ whole genome shotgun (WGS) entry which is preliminary data.</text>
</comment>
<dbReference type="PANTHER" id="PTHR30619">
    <property type="entry name" value="DNA INTERNALIZATION/COMPETENCE PROTEIN COMEC/REC2"/>
    <property type="match status" value="1"/>
</dbReference>
<keyword evidence="5 7" id="KW-0472">Membrane</keyword>
<organism evidence="9 10">
    <name type="scientific">Amycolatopsis cihanbeyliensis</name>
    <dbReference type="NCBI Taxonomy" id="1128664"/>
    <lineage>
        <taxon>Bacteria</taxon>
        <taxon>Bacillati</taxon>
        <taxon>Actinomycetota</taxon>
        <taxon>Actinomycetes</taxon>
        <taxon>Pseudonocardiales</taxon>
        <taxon>Pseudonocardiaceae</taxon>
        <taxon>Amycolatopsis</taxon>
    </lineage>
</organism>
<dbReference type="InterPro" id="IPR004477">
    <property type="entry name" value="ComEC_N"/>
</dbReference>
<evidence type="ECO:0000256" key="2">
    <source>
        <dbReference type="ARBA" id="ARBA00022475"/>
    </source>
</evidence>
<dbReference type="InterPro" id="IPR052159">
    <property type="entry name" value="Competence_DNA_uptake"/>
</dbReference>
<evidence type="ECO:0000256" key="4">
    <source>
        <dbReference type="ARBA" id="ARBA00022989"/>
    </source>
</evidence>
<feature type="transmembrane region" description="Helical" evidence="7">
    <location>
        <begin position="481"/>
        <end position="500"/>
    </location>
</feature>
<comment type="subcellular location">
    <subcellularLocation>
        <location evidence="1">Cell membrane</location>
        <topology evidence="1">Multi-pass membrane protein</topology>
    </subcellularLocation>
</comment>
<sequence length="807" mass="82954">MTVTDPARAVPVKHDLRLVSAAVTAWLAALLGLLCGWWVAPLVAGLGVLAAVLALWRGRSVRVRAGAAALLVCGLLSGGLLGPRLWQAEHDTLREHAARGAGATLRVEVTQRPRPVRSAGYAGRQGGVRAVLVAAVVLEVIAAERPVPSSGRVLLIAPAAEWSRVLPGQVVTVGSGELAPARPGELTVAVCYVRGPPVHAGTAPWWQRAAESMRAGLRAASGVLTAEPGGLLPGLVAGDTSALVPRVEHEFLDAGMSHLVAVSGSNLAIVCGAVLLLLRAFRLGPRLRAGAAGLVLAGFLLLVGPEPSVLRAGVMGAVALLALALGRNGSALPALAVAVGGLVLYDPAMAVSFGFALSVVATAGLVLLAPIWARTMTDRGVPAGCAEALTVPLAAFLVTAPVIAGMAGELSLVSVVANVLAAPVVAPVTILGVAATVLAGVWPLGAEALVRLAGPGLDWLILVAREASAVPGAVLPWPDGWWGGALAAAVAALLVLAVRYRPARTGLAVTLVFGLLVLVPLRTIAPSWPPANWAVVACDVGQGDAIVLATGEPGRAVVVDTGPQPGPVDRCLDRLDVDRVPLVLLSHLHADHIGGLRSVFEGRVVGGIAVGPGRDPEWAWHQVVDEAAAHRTPLVELGSGDQLTWPELRLDVLGPRHVPRATVADEDGTAINNTSVVARASTPAGRVLLTGDIELLAQSDLLAADTELEADVLKVPHHGSRYSLPRFLSAVRARLALVSVGADNSYGHPNRRTLRTLTAGGALVARTDTGGDVAVLPDATGPALVRRGAGRRCSRRARPRRRNDERA</sequence>
<dbReference type="RefSeq" id="WP_246076815.1">
    <property type="nucleotide sequence ID" value="NZ_VFML01000002.1"/>
</dbReference>
<dbReference type="SUPFAM" id="SSF56281">
    <property type="entry name" value="Metallo-hydrolase/oxidoreductase"/>
    <property type="match status" value="1"/>
</dbReference>
<dbReference type="SMART" id="SM00849">
    <property type="entry name" value="Lactamase_B"/>
    <property type="match status" value="1"/>
</dbReference>
<dbReference type="Gene3D" id="3.60.15.10">
    <property type="entry name" value="Ribonuclease Z/Hydroxyacylglutathione hydrolase-like"/>
    <property type="match status" value="1"/>
</dbReference>
<dbReference type="Pfam" id="PF03772">
    <property type="entry name" value="Competence"/>
    <property type="match status" value="1"/>
</dbReference>
<evidence type="ECO:0000256" key="6">
    <source>
        <dbReference type="SAM" id="MobiDB-lite"/>
    </source>
</evidence>
<protein>
    <submittedName>
        <fullName evidence="9">Competence protein ComEC</fullName>
    </submittedName>
</protein>
<dbReference type="GO" id="GO:0005886">
    <property type="term" value="C:plasma membrane"/>
    <property type="evidence" value="ECO:0007669"/>
    <property type="project" value="UniProtKB-SubCell"/>
</dbReference>
<evidence type="ECO:0000256" key="1">
    <source>
        <dbReference type="ARBA" id="ARBA00004651"/>
    </source>
</evidence>
<feature type="transmembrane region" description="Helical" evidence="7">
    <location>
        <begin position="23"/>
        <end position="56"/>
    </location>
</feature>
<keyword evidence="3 7" id="KW-0812">Transmembrane</keyword>
<feature type="transmembrane region" description="Helical" evidence="7">
    <location>
        <begin position="351"/>
        <end position="373"/>
    </location>
</feature>
<name>A0A542CTN7_AMYCI</name>
<accession>A0A542CTN7</accession>
<feature type="transmembrane region" description="Helical" evidence="7">
    <location>
        <begin position="507"/>
        <end position="525"/>
    </location>
</feature>
<evidence type="ECO:0000256" key="3">
    <source>
        <dbReference type="ARBA" id="ARBA00022692"/>
    </source>
</evidence>
<keyword evidence="2" id="KW-1003">Cell membrane</keyword>
<feature type="transmembrane region" description="Helical" evidence="7">
    <location>
        <begin position="317"/>
        <end position="345"/>
    </location>
</feature>
<dbReference type="InterPro" id="IPR035681">
    <property type="entry name" value="ComA-like_MBL"/>
</dbReference>
<evidence type="ECO:0000256" key="5">
    <source>
        <dbReference type="ARBA" id="ARBA00023136"/>
    </source>
</evidence>
<feature type="domain" description="Metallo-beta-lactamase" evidence="8">
    <location>
        <begin position="542"/>
        <end position="743"/>
    </location>
</feature>
<feature type="transmembrane region" description="Helical" evidence="7">
    <location>
        <begin position="68"/>
        <end position="86"/>
    </location>
</feature>
<evidence type="ECO:0000256" key="7">
    <source>
        <dbReference type="SAM" id="Phobius"/>
    </source>
</evidence>
<evidence type="ECO:0000313" key="9">
    <source>
        <dbReference type="EMBL" id="TQI94189.1"/>
    </source>
</evidence>
<reference evidence="9 10" key="1">
    <citation type="submission" date="2019-06" db="EMBL/GenBank/DDBJ databases">
        <title>Sequencing the genomes of 1000 actinobacteria strains.</title>
        <authorList>
            <person name="Klenk H.-P."/>
        </authorList>
    </citation>
    <scope>NUCLEOTIDE SEQUENCE [LARGE SCALE GENOMIC DNA]</scope>
    <source>
        <strain evidence="9 10">DSM 45679</strain>
    </source>
</reference>
<dbReference type="Proteomes" id="UP000320876">
    <property type="component" value="Unassembled WGS sequence"/>
</dbReference>
<feature type="transmembrane region" description="Helical" evidence="7">
    <location>
        <begin position="259"/>
        <end position="281"/>
    </location>
</feature>
<evidence type="ECO:0000259" key="8">
    <source>
        <dbReference type="SMART" id="SM00849"/>
    </source>
</evidence>
<dbReference type="InterPro" id="IPR036866">
    <property type="entry name" value="RibonucZ/Hydroxyglut_hydro"/>
</dbReference>
<gene>
    <name evidence="9" type="ORF">FB471_6347</name>
</gene>
<feature type="transmembrane region" description="Helical" evidence="7">
    <location>
        <begin position="287"/>
        <end position="305"/>
    </location>
</feature>
<evidence type="ECO:0000313" key="10">
    <source>
        <dbReference type="Proteomes" id="UP000320876"/>
    </source>
</evidence>
<feature type="compositionally biased region" description="Basic residues" evidence="6">
    <location>
        <begin position="788"/>
        <end position="801"/>
    </location>
</feature>
<dbReference type="AlphaFoldDB" id="A0A542CTN7"/>
<dbReference type="PANTHER" id="PTHR30619:SF1">
    <property type="entry name" value="RECOMBINATION PROTEIN 2"/>
    <property type="match status" value="1"/>
</dbReference>
<keyword evidence="4 7" id="KW-1133">Transmembrane helix</keyword>
<keyword evidence="10" id="KW-1185">Reference proteome</keyword>